<feature type="region of interest" description="Disordered" evidence="1">
    <location>
        <begin position="32"/>
        <end position="52"/>
    </location>
</feature>
<dbReference type="GO" id="GO:0031573">
    <property type="term" value="P:mitotic intra-S DNA damage checkpoint signaling"/>
    <property type="evidence" value="ECO:0007669"/>
    <property type="project" value="TreeGrafter"/>
</dbReference>
<protein>
    <recommendedName>
        <fullName evidence="4">Cell cycle checkpoint control protein RAD9A</fullName>
    </recommendedName>
</protein>
<dbReference type="PANTHER" id="PTHR15237:SF0">
    <property type="entry name" value="CELL CYCLE CHECKPOINT CONTROL PROTEIN"/>
    <property type="match status" value="1"/>
</dbReference>
<keyword evidence="3" id="KW-1185">Reference proteome</keyword>
<dbReference type="GO" id="GO:0071479">
    <property type="term" value="P:cellular response to ionizing radiation"/>
    <property type="evidence" value="ECO:0007669"/>
    <property type="project" value="TreeGrafter"/>
</dbReference>
<dbReference type="GO" id="GO:0030896">
    <property type="term" value="C:checkpoint clamp complex"/>
    <property type="evidence" value="ECO:0007669"/>
    <property type="project" value="InterPro"/>
</dbReference>
<feature type="compositionally biased region" description="Polar residues" evidence="1">
    <location>
        <begin position="475"/>
        <end position="484"/>
    </location>
</feature>
<feature type="region of interest" description="Disordered" evidence="1">
    <location>
        <begin position="457"/>
        <end position="557"/>
    </location>
</feature>
<feature type="region of interest" description="Disordered" evidence="1">
    <location>
        <begin position="378"/>
        <end position="425"/>
    </location>
</feature>
<organism evidence="2 3">
    <name type="scientific">Prymnesium parvum</name>
    <name type="common">Toxic golden alga</name>
    <dbReference type="NCBI Taxonomy" id="97485"/>
    <lineage>
        <taxon>Eukaryota</taxon>
        <taxon>Haptista</taxon>
        <taxon>Haptophyta</taxon>
        <taxon>Prymnesiophyceae</taxon>
        <taxon>Prymnesiales</taxon>
        <taxon>Prymnesiaceae</taxon>
        <taxon>Prymnesium</taxon>
    </lineage>
</organism>
<dbReference type="InterPro" id="IPR007268">
    <property type="entry name" value="Rad9/Ddc1"/>
</dbReference>
<dbReference type="AlphaFoldDB" id="A0AB34K384"/>
<comment type="caution">
    <text evidence="2">The sequence shown here is derived from an EMBL/GenBank/DDBJ whole genome shotgun (WGS) entry which is preliminary data.</text>
</comment>
<evidence type="ECO:0008006" key="4">
    <source>
        <dbReference type="Google" id="ProtNLM"/>
    </source>
</evidence>
<dbReference type="InterPro" id="IPR046938">
    <property type="entry name" value="DNA_clamp_sf"/>
</dbReference>
<feature type="compositionally biased region" description="Low complexity" evidence="1">
    <location>
        <begin position="486"/>
        <end position="498"/>
    </location>
</feature>
<dbReference type="GO" id="GO:0006281">
    <property type="term" value="P:DNA repair"/>
    <property type="evidence" value="ECO:0007669"/>
    <property type="project" value="TreeGrafter"/>
</dbReference>
<feature type="compositionally biased region" description="Polar residues" evidence="1">
    <location>
        <begin position="397"/>
        <end position="410"/>
    </location>
</feature>
<evidence type="ECO:0000256" key="1">
    <source>
        <dbReference type="SAM" id="MobiDB-lite"/>
    </source>
</evidence>
<dbReference type="EMBL" id="JBGBPQ010000002">
    <property type="protein sequence ID" value="KAL1527842.1"/>
    <property type="molecule type" value="Genomic_DNA"/>
</dbReference>
<reference evidence="2 3" key="1">
    <citation type="journal article" date="2024" name="Science">
        <title>Giant polyketide synthase enzymes in the biosynthesis of giant marine polyether toxins.</title>
        <authorList>
            <person name="Fallon T.R."/>
            <person name="Shende V.V."/>
            <person name="Wierzbicki I.H."/>
            <person name="Pendleton A.L."/>
            <person name="Watervoot N.F."/>
            <person name="Auber R.P."/>
            <person name="Gonzalez D.J."/>
            <person name="Wisecaver J.H."/>
            <person name="Moore B.S."/>
        </authorList>
    </citation>
    <scope>NUCLEOTIDE SEQUENCE [LARGE SCALE GENOMIC DNA]</scope>
    <source>
        <strain evidence="2 3">12B1</strain>
    </source>
</reference>
<gene>
    <name evidence="2" type="ORF">AB1Y20_009222</name>
</gene>
<name>A0AB34K384_PRYPA</name>
<dbReference type="SUPFAM" id="SSF55979">
    <property type="entry name" value="DNA clamp"/>
    <property type="match status" value="1"/>
</dbReference>
<evidence type="ECO:0000313" key="3">
    <source>
        <dbReference type="Proteomes" id="UP001515480"/>
    </source>
</evidence>
<evidence type="ECO:0000313" key="2">
    <source>
        <dbReference type="EMBL" id="KAL1527842.1"/>
    </source>
</evidence>
<proteinExistence type="predicted"/>
<dbReference type="PANTHER" id="PTHR15237">
    <property type="entry name" value="DNA REPAIR PROTEIN RAD9"/>
    <property type="match status" value="1"/>
</dbReference>
<dbReference type="Proteomes" id="UP001515480">
    <property type="component" value="Unassembled WGS sequence"/>
</dbReference>
<sequence>MKRPSLGAVAGKALPAAPHHCFPLPSPASHSRPTYSLIQGDRSDPIARSTPASAPARSFALLRTRGNSSRMTENASTYAVQCCVDEQHIRSFRAMLICLDRFGKELFLEVNHAEVNLRTLNQAQSAFVVFTLKAAFFAEYLVDAAATTSVKLHLKNLVSIFRTTNGINRVWLQLACNDEDSQSYVRVQLQCASGVRKKFDIALKEVTPMSAVYSRDTCPHRIVADPSKIISCLSNFPSNLPEVTLVATADRLLLKNDADCGGGSEKEDASLRTEMTLPASDLDHYELSIPLLRGGELPVSFSLKEFRAMLQLLRDIDHRLVIHVEGTGKPLIFTSEPRQDFPLKFSMECVLATVVDEQNLGDDDLFGDEFDAFQPAAVPQSAASLDPQSTRPPPQPQASWQHASPTSSFCHSHPAPLPSEAHGSFYNQPHAQAPYMDSCGSFGGAWGGRGACASQPMAYPPHHQQQGAMHHFPPSQGQLSQQAPVQHHSQPSLSQSLPDFPHLSHPDPRPSQQVGRRPGTPPLGDACNSDTEEEEGVLGTPPEDAVPGTPPGSCSPACKRIRAESSLMCH</sequence>
<dbReference type="GO" id="GO:0000076">
    <property type="term" value="P:DNA replication checkpoint signaling"/>
    <property type="evidence" value="ECO:0007669"/>
    <property type="project" value="TreeGrafter"/>
</dbReference>
<accession>A0AB34K384</accession>
<dbReference type="Pfam" id="PF04139">
    <property type="entry name" value="Rad9"/>
    <property type="match status" value="1"/>
</dbReference>
<dbReference type="Gene3D" id="3.70.10.10">
    <property type="match status" value="1"/>
</dbReference>